<dbReference type="OrthoDB" id="7531at2157"/>
<dbReference type="KEGG" id="mpd:MCP_0901"/>
<dbReference type="eggNOG" id="arCOG01646">
    <property type="taxonomic scope" value="Archaea"/>
</dbReference>
<reference evidence="2 3" key="1">
    <citation type="journal article" date="2007" name="Appl. Environ. Microbiol.">
        <title>Isolation of key methanogens for global methane emission from rice paddy fields: a novel isolate affiliated with the clone cluster rice cluster I.</title>
        <authorList>
            <person name="Sakai S."/>
            <person name="Imachi H."/>
            <person name="Sekiguchi Y."/>
            <person name="Ohashi A."/>
            <person name="Harada H."/>
            <person name="Kamagata Y."/>
        </authorList>
    </citation>
    <scope>NUCLEOTIDE SEQUENCE [LARGE SCALE GENOMIC DNA]</scope>
    <source>
        <strain evidence="3">DSM 17711 / JCM 13418 / NBRC 101707 / SANAE</strain>
    </source>
</reference>
<name>D1YX01_METPS</name>
<evidence type="ECO:0000259" key="1">
    <source>
        <dbReference type="Pfam" id="PF00561"/>
    </source>
</evidence>
<feature type="domain" description="AB hydrolase-1" evidence="1">
    <location>
        <begin position="21"/>
        <end position="251"/>
    </location>
</feature>
<accession>D1YX01</accession>
<dbReference type="GO" id="GO:0004806">
    <property type="term" value="F:triacylglycerol lipase activity"/>
    <property type="evidence" value="ECO:0007669"/>
    <property type="project" value="TreeGrafter"/>
</dbReference>
<dbReference type="Proteomes" id="UP000001882">
    <property type="component" value="Chromosome"/>
</dbReference>
<reference evidence="3" key="3">
    <citation type="journal article" date="2011" name="PLoS ONE">
        <title>Genome sequence of a mesophilic hydrogenotrophic methanogen Methanocella paludicola, the first cultivated representative of the order Methanocellales.</title>
        <authorList>
            <person name="Sakai S."/>
            <person name="Takaki Y."/>
            <person name="Shimamura S."/>
            <person name="Sekine M."/>
            <person name="Tajima T."/>
            <person name="Kosugi H."/>
            <person name="Ichikawa N."/>
            <person name="Tasumi E."/>
            <person name="Hiraki A.T."/>
            <person name="Shimizu A."/>
            <person name="Kato Y."/>
            <person name="Nishiko R."/>
            <person name="Mori K."/>
            <person name="Fujita N."/>
            <person name="Imachi H."/>
            <person name="Takai K."/>
        </authorList>
    </citation>
    <scope>NUCLEOTIDE SEQUENCE [LARGE SCALE GENOMIC DNA]</scope>
    <source>
        <strain evidence="3">DSM 17711 / JCM 13418 / NBRC 101707 / SANAE</strain>
    </source>
</reference>
<dbReference type="PRINTS" id="PR00111">
    <property type="entry name" value="ABHYDROLASE"/>
</dbReference>
<dbReference type="RefSeq" id="WP_012899652.1">
    <property type="nucleotide sequence ID" value="NC_013665.1"/>
</dbReference>
<evidence type="ECO:0000313" key="3">
    <source>
        <dbReference type="Proteomes" id="UP000001882"/>
    </source>
</evidence>
<dbReference type="InterPro" id="IPR000073">
    <property type="entry name" value="AB_hydrolase_1"/>
</dbReference>
<dbReference type="PATRIC" id="fig|304371.9.peg.927"/>
<dbReference type="SUPFAM" id="SSF53474">
    <property type="entry name" value="alpha/beta-Hydrolases"/>
    <property type="match status" value="1"/>
</dbReference>
<dbReference type="InterPro" id="IPR029058">
    <property type="entry name" value="AB_hydrolase_fold"/>
</dbReference>
<dbReference type="Pfam" id="PF00561">
    <property type="entry name" value="Abhydrolase_1"/>
    <property type="match status" value="1"/>
</dbReference>
<dbReference type="GeneID" id="8680932"/>
<dbReference type="PANTHER" id="PTHR43433:SF5">
    <property type="entry name" value="AB HYDROLASE-1 DOMAIN-CONTAINING PROTEIN"/>
    <property type="match status" value="1"/>
</dbReference>
<evidence type="ECO:0000313" key="2">
    <source>
        <dbReference type="EMBL" id="BAI60973.1"/>
    </source>
</evidence>
<reference evidence="2 3" key="2">
    <citation type="journal article" date="2008" name="Int. J. Syst. Evol. Microbiol.">
        <title>Methanocella paludicola gen. nov., sp. nov., a methane-producing archaeon, the first isolate of the lineage 'Rice Cluster I', and proposal of the new archaeal order Methanocellales ord. nov.</title>
        <authorList>
            <person name="Sakai S."/>
            <person name="Imachi H."/>
            <person name="Hanada S."/>
            <person name="Ohashi A."/>
            <person name="Harada H."/>
            <person name="Kamagata Y."/>
        </authorList>
    </citation>
    <scope>NUCLEOTIDE SEQUENCE [LARGE SCALE GENOMIC DNA]</scope>
    <source>
        <strain evidence="3">DSM 17711 / JCM 13418 / NBRC 101707 / SANAE</strain>
    </source>
</reference>
<dbReference type="eggNOG" id="arCOG01648">
    <property type="taxonomic scope" value="Archaea"/>
</dbReference>
<protein>
    <recommendedName>
        <fullName evidence="1">AB hydrolase-1 domain-containing protein</fullName>
    </recommendedName>
</protein>
<dbReference type="STRING" id="304371.MCP_0901"/>
<dbReference type="EMBL" id="AP011532">
    <property type="protein sequence ID" value="BAI60973.1"/>
    <property type="molecule type" value="Genomic_DNA"/>
</dbReference>
<dbReference type="InterPro" id="IPR050471">
    <property type="entry name" value="AB_hydrolase"/>
</dbReference>
<dbReference type="InParanoid" id="D1YX01"/>
<dbReference type="Gene3D" id="3.40.50.1820">
    <property type="entry name" value="alpha/beta hydrolase"/>
    <property type="match status" value="1"/>
</dbReference>
<gene>
    <name evidence="2" type="ordered locus">MCP_0901</name>
</gene>
<dbReference type="AlphaFoldDB" id="D1YX01"/>
<keyword evidence="3" id="KW-1185">Reference proteome</keyword>
<sequence>MPIIKISDIDMYYEEHGEGEPLILISGYSADHTSWAHLIPVFSKKYRTIVFDNRGVGQTVIPDTPFTIDDMADDTAALLDALNIEKAHVIGVSMGGRIAQAIALRHPKKLKSLVLCSTTARVPPRTRFALGMMADALAKGNIGHEFHDMMMLSWTFSDRAFSSPEFMNRIRAGASSGRVRPLPANMVRQLQAGYQFDTSLRLGEIKTPTMVIHGNEDILFPISYGRELAAGIPGAKFVELQGAAHSAYLEAADRFVPAAMSFLAWVDASYP</sequence>
<organism evidence="2 3">
    <name type="scientific">Methanocella paludicola (strain DSM 17711 / JCM 13418 / NBRC 101707 / SANAE)</name>
    <dbReference type="NCBI Taxonomy" id="304371"/>
    <lineage>
        <taxon>Archaea</taxon>
        <taxon>Methanobacteriati</taxon>
        <taxon>Methanobacteriota</taxon>
        <taxon>Stenosarchaea group</taxon>
        <taxon>Methanomicrobia</taxon>
        <taxon>Methanocellales</taxon>
        <taxon>Methanocellaceae</taxon>
        <taxon>Methanocella</taxon>
    </lineage>
</organism>
<dbReference type="PANTHER" id="PTHR43433">
    <property type="entry name" value="HYDROLASE, ALPHA/BETA FOLD FAMILY PROTEIN"/>
    <property type="match status" value="1"/>
</dbReference>
<dbReference type="GO" id="GO:0046503">
    <property type="term" value="P:glycerolipid catabolic process"/>
    <property type="evidence" value="ECO:0007669"/>
    <property type="project" value="TreeGrafter"/>
</dbReference>
<proteinExistence type="predicted"/>